<dbReference type="EMBL" id="JAOWKZ010000003">
    <property type="protein sequence ID" value="MCV2873233.1"/>
    <property type="molecule type" value="Genomic_DNA"/>
</dbReference>
<keyword evidence="2" id="KW-1185">Reference proteome</keyword>
<comment type="caution">
    <text evidence="1">The sequence shown here is derived from an EMBL/GenBank/DDBJ whole genome shotgun (WGS) entry which is preliminary data.</text>
</comment>
<name>A0ABT2ZQ44_9RHOB</name>
<protein>
    <submittedName>
        <fullName evidence="1">Uncharacterized protein</fullName>
    </submittedName>
</protein>
<accession>A0ABT2ZQ44</accession>
<reference evidence="1 2" key="1">
    <citation type="submission" date="2022-10" db="EMBL/GenBank/DDBJ databases">
        <title>Defluviimonas sp. nov., isolated from ocean surface sediments.</title>
        <authorList>
            <person name="He W."/>
            <person name="Wang L."/>
            <person name="Zhang D.-F."/>
        </authorList>
    </citation>
    <scope>NUCLEOTIDE SEQUENCE [LARGE SCALE GENOMIC DNA]</scope>
    <source>
        <strain evidence="1 2">WL0050</strain>
    </source>
</reference>
<evidence type="ECO:0000313" key="2">
    <source>
        <dbReference type="Proteomes" id="UP001652564"/>
    </source>
</evidence>
<dbReference type="Proteomes" id="UP001652564">
    <property type="component" value="Unassembled WGS sequence"/>
</dbReference>
<gene>
    <name evidence="1" type="ORF">OEZ71_13100</name>
</gene>
<proteinExistence type="predicted"/>
<evidence type="ECO:0000313" key="1">
    <source>
        <dbReference type="EMBL" id="MCV2873233.1"/>
    </source>
</evidence>
<sequence>MTDFIDMTKAELAAALKAAGIELTASQIKKTSHADLVEMAGEQARPTEPTLGDVIQNLTPLEKAVTVAHLEAGIDCNGCETCEEMLADNMTWSDVAETAKRTGLSKKQVNGVLTSLSTKGLVVTDCDPVNGEGAVQQVLTDLGIRVAFDLLAEGVEAKATVQPTKADKKAANVVAMPTTKKVRVLEDRVLLQPGKVEDVKPTKEGSKRALLIQALSRGCTLEHLESLLGWNRSTVSSAIRTDVGAIGLGVERKGDKYFLLLPEGMKALPVREATATREEARVAACK</sequence>
<organism evidence="1 2">
    <name type="scientific">Albidovulum litorale</name>
    <dbReference type="NCBI Taxonomy" id="2984134"/>
    <lineage>
        <taxon>Bacteria</taxon>
        <taxon>Pseudomonadati</taxon>
        <taxon>Pseudomonadota</taxon>
        <taxon>Alphaproteobacteria</taxon>
        <taxon>Rhodobacterales</taxon>
        <taxon>Paracoccaceae</taxon>
        <taxon>Albidovulum</taxon>
    </lineage>
</organism>
<dbReference type="RefSeq" id="WP_263740439.1">
    <property type="nucleotide sequence ID" value="NZ_JAOWKZ010000003.1"/>
</dbReference>